<feature type="domain" description="Acyl-CoA dehydrogenase/oxidase N-terminal" evidence="8">
    <location>
        <begin position="10"/>
        <end position="107"/>
    </location>
</feature>
<evidence type="ECO:0000256" key="1">
    <source>
        <dbReference type="ARBA" id="ARBA00001974"/>
    </source>
</evidence>
<dbReference type="GO" id="GO:0003995">
    <property type="term" value="F:acyl-CoA dehydrogenase activity"/>
    <property type="evidence" value="ECO:0007669"/>
    <property type="project" value="TreeGrafter"/>
</dbReference>
<dbReference type="InterPro" id="IPR046373">
    <property type="entry name" value="Acyl-CoA_Oxase/DH_mid-dom_sf"/>
</dbReference>
<dbReference type="InterPro" id="IPR009100">
    <property type="entry name" value="AcylCoA_DH/oxidase_NM_dom_sf"/>
</dbReference>
<dbReference type="SUPFAM" id="SSF56645">
    <property type="entry name" value="Acyl-CoA dehydrogenase NM domain-like"/>
    <property type="match status" value="1"/>
</dbReference>
<evidence type="ECO:0000313" key="9">
    <source>
        <dbReference type="EMBL" id="MBY6276045.1"/>
    </source>
</evidence>
<dbReference type="PANTHER" id="PTHR43884:SF12">
    <property type="entry name" value="ISOVALERYL-COA DEHYDROGENASE, MITOCHONDRIAL-RELATED"/>
    <property type="match status" value="1"/>
</dbReference>
<protein>
    <submittedName>
        <fullName evidence="9">Acyl-CoA dehydrogenase</fullName>
    </submittedName>
</protein>
<dbReference type="Pfam" id="PF00441">
    <property type="entry name" value="Acyl-CoA_dh_1"/>
    <property type="match status" value="1"/>
</dbReference>
<dbReference type="Gene3D" id="1.20.140.10">
    <property type="entry name" value="Butyryl-CoA Dehydrogenase, subunit A, domain 3"/>
    <property type="match status" value="1"/>
</dbReference>
<sequence>MDFNLTEEQALIQQSIKEFAQDLTGLTVKEILQRLAEIDFLGVFLPEEYGGSGGDFTSYVLVLEELAKVSASAALAYAIHNTQCSYVLYKWGSEMLKQKYLFKLCKGTKIGTYAYGEGWIGKDMLAIGTTAEKVKDGYMLNGVKTFVFNGGESDLYIVFAKTGKTLSAFALDLDTPGISFSTPYNKMGLDELRVSTMTLENVFVPNENLIGEEGHGEQIEKSVRELHSISIAAIALGISQVAMEKSIAYGKERHQFNTPIIRFEALQEMVGKMAVNISSTRLLTFRAAFSFDTNEDFGNYATMARYLAVKTGEEICLDAIQLHGGYGYSEDLGVEVLLRNLKGLSVFENLEKPLILSIAENQIA</sequence>
<comment type="caution">
    <text evidence="9">The sequence shown here is derived from an EMBL/GenBank/DDBJ whole genome shotgun (WGS) entry which is preliminary data.</text>
</comment>
<keyword evidence="4 5" id="KW-0274">FAD</keyword>
<organism evidence="9 10">
    <name type="scientific">Symbiobacterium thermophilum</name>
    <dbReference type="NCBI Taxonomy" id="2734"/>
    <lineage>
        <taxon>Bacteria</taxon>
        <taxon>Bacillati</taxon>
        <taxon>Bacillota</taxon>
        <taxon>Clostridia</taxon>
        <taxon>Eubacteriales</taxon>
        <taxon>Symbiobacteriaceae</taxon>
        <taxon>Symbiobacterium</taxon>
    </lineage>
</organism>
<evidence type="ECO:0000259" key="8">
    <source>
        <dbReference type="Pfam" id="PF02771"/>
    </source>
</evidence>
<keyword evidence="3 5" id="KW-0285">Flavoprotein</keyword>
<evidence type="ECO:0000256" key="2">
    <source>
        <dbReference type="ARBA" id="ARBA00009347"/>
    </source>
</evidence>
<dbReference type="PIRSF" id="PIRSF016578">
    <property type="entry name" value="HsaA"/>
    <property type="match status" value="1"/>
</dbReference>
<dbReference type="InterPro" id="IPR006091">
    <property type="entry name" value="Acyl-CoA_Oxase/DH_mid-dom"/>
</dbReference>
<dbReference type="Gene3D" id="2.40.110.10">
    <property type="entry name" value="Butyryl-CoA Dehydrogenase, subunit A, domain 2"/>
    <property type="match status" value="1"/>
</dbReference>
<evidence type="ECO:0000256" key="4">
    <source>
        <dbReference type="ARBA" id="ARBA00022827"/>
    </source>
</evidence>
<dbReference type="Pfam" id="PF02771">
    <property type="entry name" value="Acyl-CoA_dh_N"/>
    <property type="match status" value="1"/>
</dbReference>
<gene>
    <name evidence="9" type="ORF">CWE10_07445</name>
</gene>
<evidence type="ECO:0000313" key="10">
    <source>
        <dbReference type="Proteomes" id="UP000732377"/>
    </source>
</evidence>
<proteinExistence type="inferred from homology"/>
<dbReference type="AlphaFoldDB" id="A0A953I1V9"/>
<keyword evidence="5" id="KW-0560">Oxidoreductase</keyword>
<feature type="domain" description="Acyl-CoA dehydrogenase/oxidase C-terminal" evidence="6">
    <location>
        <begin position="229"/>
        <end position="348"/>
    </location>
</feature>
<evidence type="ECO:0000259" key="7">
    <source>
        <dbReference type="Pfam" id="PF02770"/>
    </source>
</evidence>
<dbReference type="InterPro" id="IPR013786">
    <property type="entry name" value="AcylCoA_DH/ox_N"/>
</dbReference>
<evidence type="ECO:0000256" key="3">
    <source>
        <dbReference type="ARBA" id="ARBA00022630"/>
    </source>
</evidence>
<dbReference type="Pfam" id="PF02770">
    <property type="entry name" value="Acyl-CoA_dh_M"/>
    <property type="match status" value="1"/>
</dbReference>
<dbReference type="InterPro" id="IPR009075">
    <property type="entry name" value="AcylCo_DH/oxidase_C"/>
</dbReference>
<dbReference type="SUPFAM" id="SSF47203">
    <property type="entry name" value="Acyl-CoA dehydrogenase C-terminal domain-like"/>
    <property type="match status" value="1"/>
</dbReference>
<reference evidence="9" key="1">
    <citation type="submission" date="2017-11" db="EMBL/GenBank/DDBJ databases">
        <title>Three new genomes from thermophilic consortium.</title>
        <authorList>
            <person name="Quaggio R."/>
            <person name="Amgarten D."/>
            <person name="Setubal J.C."/>
        </authorList>
    </citation>
    <scope>NUCLEOTIDE SEQUENCE</scope>
    <source>
        <strain evidence="9">ZCTH01-B2</strain>
    </source>
</reference>
<dbReference type="EMBL" id="PIUK01000054">
    <property type="protein sequence ID" value="MBY6276045.1"/>
    <property type="molecule type" value="Genomic_DNA"/>
</dbReference>
<dbReference type="InterPro" id="IPR037069">
    <property type="entry name" value="AcylCoA_DH/ox_N_sf"/>
</dbReference>
<dbReference type="InterPro" id="IPR036250">
    <property type="entry name" value="AcylCo_DH-like_C"/>
</dbReference>
<comment type="cofactor">
    <cofactor evidence="1 5">
        <name>FAD</name>
        <dbReference type="ChEBI" id="CHEBI:57692"/>
    </cofactor>
</comment>
<dbReference type="Proteomes" id="UP000732377">
    <property type="component" value="Unassembled WGS sequence"/>
</dbReference>
<name>A0A953I1V9_SYMTR</name>
<evidence type="ECO:0000259" key="6">
    <source>
        <dbReference type="Pfam" id="PF00441"/>
    </source>
</evidence>
<accession>A0A953I1V9</accession>
<dbReference type="RefSeq" id="WP_273378982.1">
    <property type="nucleotide sequence ID" value="NZ_PIUK01000054.1"/>
</dbReference>
<feature type="domain" description="Acyl-CoA oxidase/dehydrogenase middle" evidence="7">
    <location>
        <begin position="117"/>
        <end position="202"/>
    </location>
</feature>
<comment type="similarity">
    <text evidence="2 5">Belongs to the acyl-CoA dehydrogenase family.</text>
</comment>
<evidence type="ECO:0000256" key="5">
    <source>
        <dbReference type="RuleBase" id="RU362125"/>
    </source>
</evidence>
<dbReference type="PANTHER" id="PTHR43884">
    <property type="entry name" value="ACYL-COA DEHYDROGENASE"/>
    <property type="match status" value="1"/>
</dbReference>
<dbReference type="GO" id="GO:0050660">
    <property type="term" value="F:flavin adenine dinucleotide binding"/>
    <property type="evidence" value="ECO:0007669"/>
    <property type="project" value="InterPro"/>
</dbReference>
<dbReference type="Gene3D" id="1.10.540.10">
    <property type="entry name" value="Acyl-CoA dehydrogenase/oxidase, N-terminal domain"/>
    <property type="match status" value="1"/>
</dbReference>